<dbReference type="Proteomes" id="UP000184357">
    <property type="component" value="Unassembled WGS sequence"/>
</dbReference>
<protein>
    <submittedName>
        <fullName evidence="7">Uncharacterized membrane protein, Fun14 family</fullName>
    </submittedName>
</protein>
<evidence type="ECO:0000256" key="4">
    <source>
        <dbReference type="ARBA" id="ARBA00022989"/>
    </source>
</evidence>
<dbReference type="STRING" id="43928.SAMN05443636_2069"/>
<dbReference type="PANTHER" id="PTHR21346:SF10">
    <property type="entry name" value="TRANSMEMBRANE PROTEIN"/>
    <property type="match status" value="1"/>
</dbReference>
<comment type="subcellular location">
    <subcellularLocation>
        <location evidence="1">Membrane</location>
    </subcellularLocation>
</comment>
<dbReference type="RefSeq" id="WP_073309223.1">
    <property type="nucleotide sequence ID" value="NZ_FQWV01000005.1"/>
</dbReference>
<evidence type="ECO:0000256" key="1">
    <source>
        <dbReference type="ARBA" id="ARBA00004370"/>
    </source>
</evidence>
<evidence type="ECO:0000256" key="2">
    <source>
        <dbReference type="ARBA" id="ARBA00009160"/>
    </source>
</evidence>
<feature type="transmembrane region" description="Helical" evidence="6">
    <location>
        <begin position="88"/>
        <end position="110"/>
    </location>
</feature>
<reference evidence="7 8" key="1">
    <citation type="submission" date="2016-11" db="EMBL/GenBank/DDBJ databases">
        <authorList>
            <person name="Jaros S."/>
            <person name="Januszkiewicz K."/>
            <person name="Wedrychowicz H."/>
        </authorList>
    </citation>
    <scope>NUCLEOTIDE SEQUENCE [LARGE SCALE GENOMIC DNA]</scope>
    <source>
        <strain evidence="7 8">DSM 9297</strain>
    </source>
</reference>
<dbReference type="Pfam" id="PF04930">
    <property type="entry name" value="FUN14"/>
    <property type="match status" value="1"/>
</dbReference>
<feature type="transmembrane region" description="Helical" evidence="6">
    <location>
        <begin position="38"/>
        <end position="56"/>
    </location>
</feature>
<keyword evidence="5 6" id="KW-0472">Membrane</keyword>
<dbReference type="EMBL" id="FQWV01000005">
    <property type="protein sequence ID" value="SHH21776.1"/>
    <property type="molecule type" value="Genomic_DNA"/>
</dbReference>
<keyword evidence="4 6" id="KW-1133">Transmembrane helix</keyword>
<evidence type="ECO:0000256" key="5">
    <source>
        <dbReference type="ARBA" id="ARBA00023136"/>
    </source>
</evidence>
<evidence type="ECO:0000313" key="8">
    <source>
        <dbReference type="Proteomes" id="UP000184357"/>
    </source>
</evidence>
<dbReference type="GO" id="GO:0016020">
    <property type="term" value="C:membrane"/>
    <property type="evidence" value="ECO:0007669"/>
    <property type="project" value="UniProtKB-SubCell"/>
</dbReference>
<evidence type="ECO:0000256" key="6">
    <source>
        <dbReference type="SAM" id="Phobius"/>
    </source>
</evidence>
<evidence type="ECO:0000313" key="7">
    <source>
        <dbReference type="EMBL" id="SHH21776.1"/>
    </source>
</evidence>
<dbReference type="AlphaFoldDB" id="A0A1M5R6S6"/>
<name>A0A1M5R6S6_9EURY</name>
<keyword evidence="3 6" id="KW-0812">Transmembrane</keyword>
<keyword evidence="8" id="KW-1185">Reference proteome</keyword>
<organism evidence="7 8">
    <name type="scientific">Halobaculum gomorrense</name>
    <dbReference type="NCBI Taxonomy" id="43928"/>
    <lineage>
        <taxon>Archaea</taxon>
        <taxon>Methanobacteriati</taxon>
        <taxon>Methanobacteriota</taxon>
        <taxon>Stenosarchaea group</taxon>
        <taxon>Halobacteria</taxon>
        <taxon>Halobacteriales</taxon>
        <taxon>Haloferacaceae</taxon>
        <taxon>Halobaculum</taxon>
    </lineage>
</organism>
<accession>A0A1M5R6S6</accession>
<gene>
    <name evidence="7" type="ORF">SAMN05443636_2069</name>
</gene>
<evidence type="ECO:0000256" key="3">
    <source>
        <dbReference type="ARBA" id="ARBA00022692"/>
    </source>
</evidence>
<sequence>MPGPEAIAQLGIDPQKLGLELGTGAVVGGIVGFAAKKVAKLIAVLVGIELALFKFLESRGILTVNWDKLGATFMSASDVAAGSQPPSWVSSILSTLSVSAGFTGGFFIGFKRG</sequence>
<dbReference type="OrthoDB" id="168550at2157"/>
<comment type="similarity">
    <text evidence="2">Belongs to the FUN14 family.</text>
</comment>
<proteinExistence type="inferred from homology"/>
<dbReference type="PANTHER" id="PTHR21346">
    <property type="entry name" value="FUN14 DOMAIN CONTAINING"/>
    <property type="match status" value="1"/>
</dbReference>
<dbReference type="InterPro" id="IPR007014">
    <property type="entry name" value="FUN14"/>
</dbReference>